<organism evidence="6 7">
    <name type="scientific">Siphonobacter aquaeclarae</name>
    <dbReference type="NCBI Taxonomy" id="563176"/>
    <lineage>
        <taxon>Bacteria</taxon>
        <taxon>Pseudomonadati</taxon>
        <taxon>Bacteroidota</taxon>
        <taxon>Cytophagia</taxon>
        <taxon>Cytophagales</taxon>
        <taxon>Cytophagaceae</taxon>
        <taxon>Siphonobacter</taxon>
    </lineage>
</organism>
<dbReference type="PANTHER" id="PTHR34138">
    <property type="entry name" value="CELL SHAPE-DETERMINING PROTEIN MREC"/>
    <property type="match status" value="1"/>
</dbReference>
<dbReference type="Gene3D" id="2.40.10.340">
    <property type="entry name" value="Rod shape-determining protein MreC, domain 1"/>
    <property type="match status" value="1"/>
</dbReference>
<dbReference type="Gene3D" id="2.40.10.350">
    <property type="entry name" value="Rod shape-determining protein MreC, domain 2"/>
    <property type="match status" value="1"/>
</dbReference>
<dbReference type="InterPro" id="IPR042175">
    <property type="entry name" value="Cell/Rod_MreC_2"/>
</dbReference>
<gene>
    <name evidence="6" type="ORF">SAMN04488090_1493</name>
</gene>
<dbReference type="InterPro" id="IPR007221">
    <property type="entry name" value="MreC"/>
</dbReference>
<protein>
    <recommendedName>
        <fullName evidence="2">Cell shape-determining protein MreC</fullName>
    </recommendedName>
    <alternativeName>
        <fullName evidence="4">Cell shape protein MreC</fullName>
    </alternativeName>
</protein>
<accession>A0A1G9M983</accession>
<name>A0A1G9M983_9BACT</name>
<evidence type="ECO:0000256" key="4">
    <source>
        <dbReference type="ARBA" id="ARBA00032089"/>
    </source>
</evidence>
<evidence type="ECO:0000256" key="2">
    <source>
        <dbReference type="ARBA" id="ARBA00013855"/>
    </source>
</evidence>
<evidence type="ECO:0000313" key="7">
    <source>
        <dbReference type="Proteomes" id="UP000198901"/>
    </source>
</evidence>
<comment type="similarity">
    <text evidence="1">Belongs to the MreC family.</text>
</comment>
<evidence type="ECO:0000259" key="5">
    <source>
        <dbReference type="Pfam" id="PF04085"/>
    </source>
</evidence>
<dbReference type="STRING" id="563176.SAMN04488090_1493"/>
<evidence type="ECO:0000313" key="6">
    <source>
        <dbReference type="EMBL" id="SDL70517.1"/>
    </source>
</evidence>
<feature type="domain" description="Rod shape-determining protein MreC beta-barrel core" evidence="5">
    <location>
        <begin position="120"/>
        <end position="262"/>
    </location>
</feature>
<keyword evidence="3" id="KW-0133">Cell shape</keyword>
<dbReference type="Proteomes" id="UP000198901">
    <property type="component" value="Unassembled WGS sequence"/>
</dbReference>
<dbReference type="GO" id="GO:0008360">
    <property type="term" value="P:regulation of cell shape"/>
    <property type="evidence" value="ECO:0007669"/>
    <property type="project" value="UniProtKB-KW"/>
</dbReference>
<reference evidence="6 7" key="1">
    <citation type="submission" date="2016-10" db="EMBL/GenBank/DDBJ databases">
        <authorList>
            <person name="de Groot N.N."/>
        </authorList>
    </citation>
    <scope>NUCLEOTIDE SEQUENCE [LARGE SCALE GENOMIC DNA]</scope>
    <source>
        <strain evidence="6 7">DSM 21668</strain>
    </source>
</reference>
<dbReference type="EMBL" id="FNGS01000003">
    <property type="protein sequence ID" value="SDL70517.1"/>
    <property type="molecule type" value="Genomic_DNA"/>
</dbReference>
<dbReference type="InterPro" id="IPR042177">
    <property type="entry name" value="Cell/Rod_1"/>
</dbReference>
<dbReference type="GO" id="GO:0005886">
    <property type="term" value="C:plasma membrane"/>
    <property type="evidence" value="ECO:0007669"/>
    <property type="project" value="TreeGrafter"/>
</dbReference>
<dbReference type="AlphaFoldDB" id="A0A1G9M983"/>
<evidence type="ECO:0000256" key="3">
    <source>
        <dbReference type="ARBA" id="ARBA00022960"/>
    </source>
</evidence>
<dbReference type="InterPro" id="IPR055342">
    <property type="entry name" value="MreC_beta-barrel_core"/>
</dbReference>
<evidence type="ECO:0000256" key="1">
    <source>
        <dbReference type="ARBA" id="ARBA00009369"/>
    </source>
</evidence>
<dbReference type="OrthoDB" id="9811827at2"/>
<keyword evidence="7" id="KW-1185">Reference proteome</keyword>
<dbReference type="Pfam" id="PF04085">
    <property type="entry name" value="MreC"/>
    <property type="match status" value="1"/>
</dbReference>
<dbReference type="NCBIfam" id="NF010532">
    <property type="entry name" value="PRK13922.9-3"/>
    <property type="match status" value="1"/>
</dbReference>
<sequence length="282" mass="31626">MNQLFAFIARQRAFILFVLLEVLSLWCYFKFNNYPSSIYFHTTNYYVARSLQLQASITNYLNLGEVNHALAVENARLNAEITFLKNKQVPQAVNYKADSAVASRFQPIVAKVVKNSVLVAQNNYLTLDKGTKDGVRPGMGVISPTGVVGIVKGCSEDFSLVTSLLHIDPPMRISSAVKRSGEIGSGRWEGDNTEKIKLYDISRYKSVKMGDTIVTSHFNSVFPAGIFVGFVKKLGISADQTFWDIDLKLATDFRNLSYVYILDNRLQSQQEQLESTLNPKTK</sequence>
<dbReference type="PANTHER" id="PTHR34138:SF1">
    <property type="entry name" value="CELL SHAPE-DETERMINING PROTEIN MREC"/>
    <property type="match status" value="1"/>
</dbReference>
<proteinExistence type="inferred from homology"/>
<dbReference type="RefSeq" id="WP_093199869.1">
    <property type="nucleotide sequence ID" value="NZ_FNGS01000003.1"/>
</dbReference>